<feature type="non-terminal residue" evidence="1">
    <location>
        <position position="53"/>
    </location>
</feature>
<protein>
    <submittedName>
        <fullName evidence="1">Uncharacterized protein</fullName>
    </submittedName>
</protein>
<comment type="caution">
    <text evidence="1">The sequence shown here is derived from an EMBL/GenBank/DDBJ whole genome shotgun (WGS) entry which is preliminary data.</text>
</comment>
<name>A0AAN8X090_HALRR</name>
<evidence type="ECO:0000313" key="1">
    <source>
        <dbReference type="EMBL" id="KAK7071938.1"/>
    </source>
</evidence>
<dbReference type="EMBL" id="JAXCGZ010013798">
    <property type="protein sequence ID" value="KAK7071938.1"/>
    <property type="molecule type" value="Genomic_DNA"/>
</dbReference>
<keyword evidence="2" id="KW-1185">Reference proteome</keyword>
<gene>
    <name evidence="1" type="ORF">SK128_000295</name>
</gene>
<proteinExistence type="predicted"/>
<reference evidence="1 2" key="1">
    <citation type="submission" date="2023-11" db="EMBL/GenBank/DDBJ databases">
        <title>Halocaridina rubra genome assembly.</title>
        <authorList>
            <person name="Smith C."/>
        </authorList>
    </citation>
    <scope>NUCLEOTIDE SEQUENCE [LARGE SCALE GENOMIC DNA]</scope>
    <source>
        <strain evidence="1">EP-1</strain>
        <tissue evidence="1">Whole</tissue>
    </source>
</reference>
<dbReference type="AlphaFoldDB" id="A0AAN8X090"/>
<organism evidence="1 2">
    <name type="scientific">Halocaridina rubra</name>
    <name type="common">Hawaiian red shrimp</name>
    <dbReference type="NCBI Taxonomy" id="373956"/>
    <lineage>
        <taxon>Eukaryota</taxon>
        <taxon>Metazoa</taxon>
        <taxon>Ecdysozoa</taxon>
        <taxon>Arthropoda</taxon>
        <taxon>Crustacea</taxon>
        <taxon>Multicrustacea</taxon>
        <taxon>Malacostraca</taxon>
        <taxon>Eumalacostraca</taxon>
        <taxon>Eucarida</taxon>
        <taxon>Decapoda</taxon>
        <taxon>Pleocyemata</taxon>
        <taxon>Caridea</taxon>
        <taxon>Atyoidea</taxon>
        <taxon>Atyidae</taxon>
        <taxon>Halocaridina</taxon>
    </lineage>
</organism>
<evidence type="ECO:0000313" key="2">
    <source>
        <dbReference type="Proteomes" id="UP001381693"/>
    </source>
</evidence>
<sequence length="53" mass="6320">MKQYIYREHLNNTTTTLYIQKVTAAYPKDNTQFKGHTEILDDLSLPIYQLFCH</sequence>
<accession>A0AAN8X090</accession>
<dbReference type="Proteomes" id="UP001381693">
    <property type="component" value="Unassembled WGS sequence"/>
</dbReference>